<dbReference type="GO" id="GO:0005737">
    <property type="term" value="C:cytoplasm"/>
    <property type="evidence" value="ECO:0007669"/>
    <property type="project" value="TreeGrafter"/>
</dbReference>
<dbReference type="Proteomes" id="UP000604083">
    <property type="component" value="Unassembled WGS sequence"/>
</dbReference>
<dbReference type="Pfam" id="PF01807">
    <property type="entry name" value="Zn_ribbon_DnaG"/>
    <property type="match status" value="1"/>
</dbReference>
<dbReference type="GO" id="GO:0006269">
    <property type="term" value="P:DNA replication, synthesis of primer"/>
    <property type="evidence" value="ECO:0007669"/>
    <property type="project" value="UniProtKB-KW"/>
</dbReference>
<dbReference type="InterPro" id="IPR034151">
    <property type="entry name" value="TOPRIM_DnaG_bac"/>
</dbReference>
<dbReference type="CDD" id="cd03364">
    <property type="entry name" value="TOPRIM_DnaG_primases"/>
    <property type="match status" value="1"/>
</dbReference>
<evidence type="ECO:0000256" key="11">
    <source>
        <dbReference type="SAM" id="MobiDB-lite"/>
    </source>
</evidence>
<dbReference type="InterPro" id="IPR036977">
    <property type="entry name" value="DNA_primase_Znf_CHC2"/>
</dbReference>
<evidence type="ECO:0000256" key="2">
    <source>
        <dbReference type="ARBA" id="ARBA00022515"/>
    </source>
</evidence>
<dbReference type="InterPro" id="IPR037068">
    <property type="entry name" value="DNA_primase_core_N_sf"/>
</dbReference>
<keyword evidence="5" id="KW-0235">DNA replication</keyword>
<evidence type="ECO:0000256" key="1">
    <source>
        <dbReference type="ARBA" id="ARBA00022478"/>
    </source>
</evidence>
<dbReference type="GO" id="GO:0003899">
    <property type="term" value="F:DNA-directed RNA polymerase activity"/>
    <property type="evidence" value="ECO:0007669"/>
    <property type="project" value="InterPro"/>
</dbReference>
<dbReference type="Pfam" id="PF13155">
    <property type="entry name" value="Toprim_2"/>
    <property type="match status" value="1"/>
</dbReference>
<reference evidence="13" key="1">
    <citation type="submission" date="2021-01" db="EMBL/GenBank/DDBJ databases">
        <title>Modified the classification status of verrucomicrobia.</title>
        <authorList>
            <person name="Feng X."/>
        </authorList>
    </citation>
    <scope>NUCLEOTIDE SEQUENCE</scope>
    <source>
        <strain evidence="13">KCTC 12986</strain>
    </source>
</reference>
<keyword evidence="2" id="KW-0639">Primosome</keyword>
<dbReference type="SMART" id="SM00493">
    <property type="entry name" value="TOPRIM"/>
    <property type="match status" value="1"/>
</dbReference>
<keyword evidence="8" id="KW-0862">Zinc</keyword>
<keyword evidence="4" id="KW-0548">Nucleotidyltransferase</keyword>
<keyword evidence="6" id="KW-0479">Metal-binding</keyword>
<keyword evidence="3" id="KW-0808">Transferase</keyword>
<proteinExistence type="predicted"/>
<feature type="domain" description="Toprim" evidence="12">
    <location>
        <begin position="269"/>
        <end position="352"/>
    </location>
</feature>
<dbReference type="InterPro" id="IPR006171">
    <property type="entry name" value="TOPRIM_dom"/>
</dbReference>
<organism evidence="13 14">
    <name type="scientific">Roseibacillus ishigakijimensis</name>
    <dbReference type="NCBI Taxonomy" id="454146"/>
    <lineage>
        <taxon>Bacteria</taxon>
        <taxon>Pseudomonadati</taxon>
        <taxon>Verrucomicrobiota</taxon>
        <taxon>Verrucomicrobiia</taxon>
        <taxon>Verrucomicrobiales</taxon>
        <taxon>Verrucomicrobiaceae</taxon>
        <taxon>Roseibacillus</taxon>
    </lineage>
</organism>
<gene>
    <name evidence="13" type="ORF">JIN78_16405</name>
</gene>
<dbReference type="GO" id="GO:0003677">
    <property type="term" value="F:DNA binding"/>
    <property type="evidence" value="ECO:0007669"/>
    <property type="project" value="InterPro"/>
</dbReference>
<evidence type="ECO:0000256" key="5">
    <source>
        <dbReference type="ARBA" id="ARBA00022705"/>
    </source>
</evidence>
<keyword evidence="1" id="KW-0240">DNA-directed RNA polymerase</keyword>
<keyword evidence="10" id="KW-0175">Coiled coil</keyword>
<dbReference type="EMBL" id="JAENIO010000072">
    <property type="protein sequence ID" value="MBK1835647.1"/>
    <property type="molecule type" value="Genomic_DNA"/>
</dbReference>
<evidence type="ECO:0000256" key="8">
    <source>
        <dbReference type="ARBA" id="ARBA00022833"/>
    </source>
</evidence>
<evidence type="ECO:0000259" key="12">
    <source>
        <dbReference type="PROSITE" id="PS50880"/>
    </source>
</evidence>
<dbReference type="Gene3D" id="3.40.1360.10">
    <property type="match status" value="1"/>
</dbReference>
<dbReference type="GO" id="GO:1990077">
    <property type="term" value="C:primosome complex"/>
    <property type="evidence" value="ECO:0007669"/>
    <property type="project" value="UniProtKB-KW"/>
</dbReference>
<keyword evidence="9" id="KW-0804">Transcription</keyword>
<keyword evidence="14" id="KW-1185">Reference proteome</keyword>
<accession>A0A934RTG5</accession>
<evidence type="ECO:0000256" key="4">
    <source>
        <dbReference type="ARBA" id="ARBA00022695"/>
    </source>
</evidence>
<evidence type="ECO:0000256" key="10">
    <source>
        <dbReference type="SAM" id="Coils"/>
    </source>
</evidence>
<comment type="caution">
    <text evidence="13">The sequence shown here is derived from an EMBL/GenBank/DDBJ whole genome shotgun (WGS) entry which is preliminary data.</text>
</comment>
<dbReference type="SMART" id="SM00400">
    <property type="entry name" value="ZnF_CHCC"/>
    <property type="match status" value="1"/>
</dbReference>
<dbReference type="PROSITE" id="PS50880">
    <property type="entry name" value="TOPRIM"/>
    <property type="match status" value="1"/>
</dbReference>
<evidence type="ECO:0000256" key="6">
    <source>
        <dbReference type="ARBA" id="ARBA00022723"/>
    </source>
</evidence>
<dbReference type="RefSeq" id="WP_200393082.1">
    <property type="nucleotide sequence ID" value="NZ_JAENIO010000072.1"/>
</dbReference>
<evidence type="ECO:0000313" key="14">
    <source>
        <dbReference type="Proteomes" id="UP000604083"/>
    </source>
</evidence>
<dbReference type="InterPro" id="IPR050219">
    <property type="entry name" value="DnaG_primase"/>
</dbReference>
<dbReference type="PANTHER" id="PTHR30313">
    <property type="entry name" value="DNA PRIMASE"/>
    <property type="match status" value="1"/>
</dbReference>
<dbReference type="SUPFAM" id="SSF57783">
    <property type="entry name" value="Zinc beta-ribbon"/>
    <property type="match status" value="1"/>
</dbReference>
<feature type="coiled-coil region" evidence="10">
    <location>
        <begin position="749"/>
        <end position="776"/>
    </location>
</feature>
<dbReference type="Gene3D" id="3.90.580.10">
    <property type="entry name" value="Zinc finger, CHC2-type domain"/>
    <property type="match status" value="1"/>
</dbReference>
<evidence type="ECO:0000256" key="3">
    <source>
        <dbReference type="ARBA" id="ARBA00022679"/>
    </source>
</evidence>
<dbReference type="PANTHER" id="PTHR30313:SF2">
    <property type="entry name" value="DNA PRIMASE"/>
    <property type="match status" value="1"/>
</dbReference>
<protein>
    <submittedName>
        <fullName evidence="13">Toprim domain-containing protein</fullName>
    </submittedName>
</protein>
<evidence type="ECO:0000256" key="9">
    <source>
        <dbReference type="ARBA" id="ARBA00023163"/>
    </source>
</evidence>
<feature type="region of interest" description="Disordered" evidence="11">
    <location>
        <begin position="379"/>
        <end position="401"/>
    </location>
</feature>
<dbReference type="GO" id="GO:0008270">
    <property type="term" value="F:zinc ion binding"/>
    <property type="evidence" value="ECO:0007669"/>
    <property type="project" value="UniProtKB-KW"/>
</dbReference>
<evidence type="ECO:0000256" key="7">
    <source>
        <dbReference type="ARBA" id="ARBA00022771"/>
    </source>
</evidence>
<dbReference type="SUPFAM" id="SSF56731">
    <property type="entry name" value="DNA primase core"/>
    <property type="match status" value="1"/>
</dbReference>
<dbReference type="AlphaFoldDB" id="A0A934RTG5"/>
<dbReference type="GO" id="GO:0000428">
    <property type="term" value="C:DNA-directed RNA polymerase complex"/>
    <property type="evidence" value="ECO:0007669"/>
    <property type="project" value="UniProtKB-KW"/>
</dbReference>
<sequence length="986" mass="110135">MARIPESEIDRIKRETDLVALIQSRGTVLKQQGTNWTGFCPFHEDTKTPNLIVTPGKGLFRCMASCCGKSGNVIQFLEWFDGVSFRHAFEVLAGRADAAFAASDGTPKKSSTVPKLPCPFDSEASESELLGQVVEYYHERLLQSEAAKDYLTFRGLDDENLVRKFKLGFADRTLGLRIPLKNRKEGQEIRSKLQQAGVYRANGREHLNGCLVVPVYDESRSKVKQLYGRRIQSNVPKDKRHLYLAKPLAGIFNPDALKCGRGLAGQAGGEIILCESLLDALTFYRHGMEAVTCTYGTANFTEELFEAILRHKIESVKIAFDADEAGERAFLEVAEKLIAHGIEAHRIKFRWGMDANTFAQEEGPEALRQAVRDSIWYGRGKSEKAPQKSESSSLSSTKVGCPHSVQAVRNEDSSSGVLSTKIAATKAAGHSSLAANLAAKEEDFSEPTSVRESKVGLPVEALAKSGDFHELALGSRTYRVGGLEKNGSLEVLKITLRVMTDEGLFHVDGLDLYRDGERRKFIDRAAEETLLEKELLKRDLGKLLLALEQAQEKRLNAGADDEEEVVELTAEEKEEALALLKAPNLLDRITTSYDEAGIVGEKNNLLAAYLACASRKLRKPLAVIIQSTSAAGKSTLMDAVLSFFPDEEQVKYSAMTGQSLYYLGEANLKHKILAIVEEEGAEKASYALKLLQSEGELTIASTGKDPQSGRMETQEYHVEGPVAIVLTTTSIDIDEELMNRCLVLTVDESQEQTERIHELQREARTIEGLLAAEKRKDIVRVMQNAQRLIEPMRIANPFARHLTFASGRTRTRRDHEKYLTLIDSIALLHQHQREAITHTVKSEAGRASREVKMLPVTLEDIEAANRIAPEVLGRSLDELPPQTRRLLEHIKEHVRARMEEQKLEQRLALFTRRELREKTGWSQTQIRRHLENLQELEYVLMRGGRNGVQMKYELLLDASEQAGAFHVGLIDVEELKQKEAKKEKAA</sequence>
<dbReference type="InterPro" id="IPR002694">
    <property type="entry name" value="Znf_CHC2"/>
</dbReference>
<name>A0A934RTG5_9BACT</name>
<dbReference type="Gene3D" id="3.90.980.10">
    <property type="entry name" value="DNA primase, catalytic core, N-terminal domain"/>
    <property type="match status" value="1"/>
</dbReference>
<keyword evidence="7" id="KW-0863">Zinc-finger</keyword>
<evidence type="ECO:0000313" key="13">
    <source>
        <dbReference type="EMBL" id="MBK1835647.1"/>
    </source>
</evidence>